<dbReference type="EMBL" id="JADMLG010000005">
    <property type="protein sequence ID" value="MBH0777377.1"/>
    <property type="molecule type" value="Genomic_DNA"/>
</dbReference>
<evidence type="ECO:0000313" key="6">
    <source>
        <dbReference type="Proteomes" id="UP000655751"/>
    </source>
</evidence>
<dbReference type="PANTHER" id="PTHR43176">
    <property type="entry name" value="3-HYDROXYISOBUTYRYL-COA HYDROLASE-RELATED"/>
    <property type="match status" value="1"/>
</dbReference>
<dbReference type="Proteomes" id="UP000655751">
    <property type="component" value="Unassembled WGS sequence"/>
</dbReference>
<comment type="caution">
    <text evidence="5">The sequence shown here is derived from an EMBL/GenBank/DDBJ whole genome shotgun (WGS) entry which is preliminary data.</text>
</comment>
<keyword evidence="3" id="KW-0378">Hydrolase</keyword>
<dbReference type="InterPro" id="IPR029045">
    <property type="entry name" value="ClpP/crotonase-like_dom_sf"/>
</dbReference>
<dbReference type="CDD" id="cd06558">
    <property type="entry name" value="crotonase-like"/>
    <property type="match status" value="1"/>
</dbReference>
<name>A0A931IBZ4_9NOCA</name>
<protein>
    <recommendedName>
        <fullName evidence="2">3-hydroxyisobutyryl-CoA hydrolase</fullName>
        <ecNumber evidence="2">3.1.2.4</ecNumber>
    </recommendedName>
</protein>
<comment type="catalytic activity">
    <reaction evidence="1">
        <text>3-hydroxy-2-methylpropanoyl-CoA + H2O = 3-hydroxy-2-methylpropanoate + CoA + H(+)</text>
        <dbReference type="Rhea" id="RHEA:20888"/>
        <dbReference type="ChEBI" id="CHEBI:11805"/>
        <dbReference type="ChEBI" id="CHEBI:15377"/>
        <dbReference type="ChEBI" id="CHEBI:15378"/>
        <dbReference type="ChEBI" id="CHEBI:57287"/>
        <dbReference type="ChEBI" id="CHEBI:57340"/>
        <dbReference type="EC" id="3.1.2.4"/>
    </reaction>
</comment>
<evidence type="ECO:0000313" key="5">
    <source>
        <dbReference type="EMBL" id="MBH0777377.1"/>
    </source>
</evidence>
<keyword evidence="6" id="KW-1185">Reference proteome</keyword>
<evidence type="ECO:0000256" key="3">
    <source>
        <dbReference type="ARBA" id="ARBA00022801"/>
    </source>
</evidence>
<dbReference type="Gene3D" id="3.90.226.10">
    <property type="entry name" value="2-enoyl-CoA Hydratase, Chain A, domain 1"/>
    <property type="match status" value="1"/>
</dbReference>
<proteinExistence type="predicted"/>
<accession>A0A931IBZ4</accession>
<organism evidence="5 6">
    <name type="scientific">Nocardia bovistercoris</name>
    <dbReference type="NCBI Taxonomy" id="2785916"/>
    <lineage>
        <taxon>Bacteria</taxon>
        <taxon>Bacillati</taxon>
        <taxon>Actinomycetota</taxon>
        <taxon>Actinomycetes</taxon>
        <taxon>Mycobacteriales</taxon>
        <taxon>Nocardiaceae</taxon>
        <taxon>Nocardia</taxon>
    </lineage>
</organism>
<dbReference type="NCBIfam" id="NF004127">
    <property type="entry name" value="PRK05617.1"/>
    <property type="match status" value="1"/>
</dbReference>
<dbReference type="GO" id="GO:0005829">
    <property type="term" value="C:cytosol"/>
    <property type="evidence" value="ECO:0007669"/>
    <property type="project" value="TreeGrafter"/>
</dbReference>
<reference evidence="5" key="1">
    <citation type="submission" date="2020-11" db="EMBL/GenBank/DDBJ databases">
        <title>Nocardia NEAU-351.nov., a novel actinomycete isolated from the cow dung.</title>
        <authorList>
            <person name="Zhang X."/>
        </authorList>
    </citation>
    <scope>NUCLEOTIDE SEQUENCE</scope>
    <source>
        <strain evidence="5">NEAU-351</strain>
    </source>
</reference>
<evidence type="ECO:0000259" key="4">
    <source>
        <dbReference type="Pfam" id="PF16113"/>
    </source>
</evidence>
<dbReference type="EC" id="3.1.2.4" evidence="2"/>
<dbReference type="RefSeq" id="WP_196149727.1">
    <property type="nucleotide sequence ID" value="NZ_JADMLG010000005.1"/>
</dbReference>
<dbReference type="PANTHER" id="PTHR43176:SF3">
    <property type="entry name" value="3-HYDROXYISOBUTYRYL-COA HYDROLASE, MITOCHONDRIAL"/>
    <property type="match status" value="1"/>
</dbReference>
<gene>
    <name evidence="5" type="ORF">IT779_13920</name>
</gene>
<dbReference type="SUPFAM" id="SSF52096">
    <property type="entry name" value="ClpP/crotonase"/>
    <property type="match status" value="1"/>
</dbReference>
<evidence type="ECO:0000256" key="1">
    <source>
        <dbReference type="ARBA" id="ARBA00001709"/>
    </source>
</evidence>
<dbReference type="GO" id="GO:0006574">
    <property type="term" value="P:L-valine catabolic process"/>
    <property type="evidence" value="ECO:0007669"/>
    <property type="project" value="TreeGrafter"/>
</dbReference>
<sequence length="366" mass="38335">MSEPEVLIDTRDGLGLITLNRPKAINALNHAMALAITDALRAWADDDGIRTVVVTGAGDRGLCAGGDIVAIHTDATSSRAGGATPSKDHSALADSPTGRFWRDEYVLNALIGSYPKPYVVVMDGIVMGGGVGLSGHGSHRIVTERSKIGMPEVGIGFVPDVGGTRLLAHAPGELGTHVALTTARMSAGDAIAAGFADYYIPSDTIPGLLETLRTEAVDIAIAKFAGDAPESALLAQQSWIDACYGADTVEEIVDRLRADGAPEAAKAAEDILAKSPVAVKVALRSLRAARDLPTLEAVLDEEYRVSVATLASHDLVEGIRAQVIDKDRNPRWSPATLAEVDAALVDSYFAELGDKELGLSTPEGQR</sequence>
<feature type="domain" description="Enoyl-CoA hydratase/isomerase" evidence="4">
    <location>
        <begin position="15"/>
        <end position="349"/>
    </location>
</feature>
<dbReference type="AlphaFoldDB" id="A0A931IBZ4"/>
<evidence type="ECO:0000256" key="2">
    <source>
        <dbReference type="ARBA" id="ARBA00011915"/>
    </source>
</evidence>
<dbReference type="GO" id="GO:0003860">
    <property type="term" value="F:3-hydroxyisobutyryl-CoA hydrolase activity"/>
    <property type="evidence" value="ECO:0007669"/>
    <property type="project" value="UniProtKB-EC"/>
</dbReference>
<dbReference type="Pfam" id="PF16113">
    <property type="entry name" value="ECH_2"/>
    <property type="match status" value="1"/>
</dbReference>
<dbReference type="InterPro" id="IPR032259">
    <property type="entry name" value="HIBYL-CoA-H"/>
</dbReference>
<dbReference type="InterPro" id="IPR045004">
    <property type="entry name" value="ECH_dom"/>
</dbReference>